<feature type="domain" description="Transcription factor IIIC putative zinc-finger" evidence="2">
    <location>
        <begin position="660"/>
        <end position="740"/>
    </location>
</feature>
<dbReference type="STRING" id="698492.A0A0E9NKW6"/>
<dbReference type="AlphaFoldDB" id="A0A0E9NKW6"/>
<dbReference type="OMA" id="EERRMEC"/>
<sequence length="741" mass="81177">MINDHRLNALVQGIHALKWSVDGRIALAREDIVQILSPTPLSPPNVLTQTFTAADCILPWEGLEPMWFDEVPFEGDAPVPPAEETFTIGETSKSIEPQTVQARRRPTRMDWSPLMQGSGSCMLAIASSEHRVYIYDFTGKLLWNLSEVALKAAGHTPYEWHVEDKNELRRMRYHGLSWSKQCFLPGRRWGTVFLALGNEIGGISVWSITENVPHVLMTVTLPQNEKVGPWDQGQPGPTWVNSIAWGPWVPTSKDTFTSLVAALTDNGGVYLITMEVSRDGKLTQDPNIVTASPPNPRKPTQITWWHADECADTGMCVLASTSVGKITVYFCNVLEGTISVVEHLWEGYALATDMCFTPDASPLLHVMTSLGNAIVLKILPGTQSVDVSHSLTSRLKAHLEARRKAFAVGDDQINADIRIWGATLSPGGGCLAYAYENVASKTIRYVTNVEAAMRIGFFPTQEGAEYMAGMKALALNGLRSAVMNVYRQSLRGMLWDPTIIYASILKTNGSDAADEFLEQAWHAIDAASAFDSDADVTGHAIDHQLAISLFQPKFNAMRLVYAWWQGLQGFKNIKHRVFASDLSSVMADLGGHLAVTALHIFTTTCPAMIAPPAEGSLSYQILTLYADFIKQAHSDAAGVPELAANVYQLLGADPSPEHGRESCLACGSGIKWEDPMDAKCDNNHTWSRCALTMTTLQTPRVRTCTGCKKKAMVLDKSAEGEEWAIGMFSALDICPFCGGTI</sequence>
<evidence type="ECO:0000259" key="2">
    <source>
        <dbReference type="Pfam" id="PF12660"/>
    </source>
</evidence>
<protein>
    <recommendedName>
        <fullName evidence="5">Transcription factor IIIC putative zinc-finger domain-containing protein</fullName>
    </recommendedName>
</protein>
<dbReference type="Proteomes" id="UP000033140">
    <property type="component" value="Unassembled WGS sequence"/>
</dbReference>
<dbReference type="InterPro" id="IPR015943">
    <property type="entry name" value="WD40/YVTN_repeat-like_dom_sf"/>
</dbReference>
<dbReference type="GO" id="GO:0006384">
    <property type="term" value="P:transcription initiation at RNA polymerase III promoter"/>
    <property type="evidence" value="ECO:0007669"/>
    <property type="project" value="InterPro"/>
</dbReference>
<evidence type="ECO:0000259" key="1">
    <source>
        <dbReference type="Pfam" id="PF12657"/>
    </source>
</evidence>
<name>A0A0E9NKW6_SAICN</name>
<dbReference type="InterPro" id="IPR044230">
    <property type="entry name" value="GTF3C4"/>
</dbReference>
<dbReference type="GO" id="GO:0000127">
    <property type="term" value="C:transcription factor TFIIIC complex"/>
    <property type="evidence" value="ECO:0007669"/>
    <property type="project" value="InterPro"/>
</dbReference>
<dbReference type="GO" id="GO:0004402">
    <property type="term" value="F:histone acetyltransferase activity"/>
    <property type="evidence" value="ECO:0007669"/>
    <property type="project" value="InterPro"/>
</dbReference>
<comment type="caution">
    <text evidence="3">The sequence shown here is derived from an EMBL/GenBank/DDBJ whole genome shotgun (WGS) entry which is preliminary data.</text>
</comment>
<evidence type="ECO:0008006" key="5">
    <source>
        <dbReference type="Google" id="ProtNLM"/>
    </source>
</evidence>
<dbReference type="InterPro" id="IPR036322">
    <property type="entry name" value="WD40_repeat_dom_sf"/>
</dbReference>
<reference evidence="3 4" key="3">
    <citation type="journal article" date="2015" name="Genome Announc.">
        <title>Draft Genome Sequence of the Archiascomycetous Yeast Saitoella complicata.</title>
        <authorList>
            <person name="Yamauchi K."/>
            <person name="Kondo S."/>
            <person name="Hamamoto M."/>
            <person name="Takahashi Y."/>
            <person name="Ogura Y."/>
            <person name="Hayashi T."/>
            <person name="Nishida H."/>
        </authorList>
    </citation>
    <scope>NUCLEOTIDE SEQUENCE [LARGE SCALE GENOMIC DNA]</scope>
    <source>
        <strain evidence="3 4">NRRL Y-17804</strain>
    </source>
</reference>
<organism evidence="3 4">
    <name type="scientific">Saitoella complicata (strain BCRC 22490 / CBS 7301 / JCM 7358 / NBRC 10748 / NRRL Y-17804)</name>
    <dbReference type="NCBI Taxonomy" id="698492"/>
    <lineage>
        <taxon>Eukaryota</taxon>
        <taxon>Fungi</taxon>
        <taxon>Dikarya</taxon>
        <taxon>Ascomycota</taxon>
        <taxon>Taphrinomycotina</taxon>
        <taxon>Taphrinomycotina incertae sedis</taxon>
        <taxon>Saitoella</taxon>
    </lineage>
</organism>
<evidence type="ECO:0000313" key="3">
    <source>
        <dbReference type="EMBL" id="GAO50479.1"/>
    </source>
</evidence>
<dbReference type="Pfam" id="PF12657">
    <property type="entry name" value="TFIIIC_delta"/>
    <property type="match status" value="1"/>
</dbReference>
<dbReference type="PANTHER" id="PTHR15496:SF2">
    <property type="entry name" value="GENERAL TRANSCRIPTION FACTOR 3C POLYPEPTIDE 4"/>
    <property type="match status" value="1"/>
</dbReference>
<dbReference type="EMBL" id="BACD03000033">
    <property type="protein sequence ID" value="GAO50479.1"/>
    <property type="molecule type" value="Genomic_DNA"/>
</dbReference>
<dbReference type="SUPFAM" id="SSF50978">
    <property type="entry name" value="WD40 repeat-like"/>
    <property type="match status" value="1"/>
</dbReference>
<dbReference type="PANTHER" id="PTHR15496">
    <property type="entry name" value="GENERAL TRANSCRIPTION FACTOR 3C POLYPEPTIDE 4 FAMILY"/>
    <property type="match status" value="1"/>
</dbReference>
<reference evidence="3 4" key="1">
    <citation type="journal article" date="2011" name="J. Gen. Appl. Microbiol.">
        <title>Draft genome sequencing of the enigmatic yeast Saitoella complicata.</title>
        <authorList>
            <person name="Nishida H."/>
            <person name="Hamamoto M."/>
            <person name="Sugiyama J."/>
        </authorList>
    </citation>
    <scope>NUCLEOTIDE SEQUENCE [LARGE SCALE GENOMIC DNA]</scope>
    <source>
        <strain evidence="3 4">NRRL Y-17804</strain>
    </source>
</reference>
<dbReference type="InterPro" id="IPR024764">
    <property type="entry name" value="TFIIIC_Znf"/>
</dbReference>
<accession>A0A0E9NKW6</accession>
<dbReference type="Gene3D" id="2.130.10.10">
    <property type="entry name" value="YVTN repeat-like/Quinoprotein amine dehydrogenase"/>
    <property type="match status" value="1"/>
</dbReference>
<evidence type="ECO:0000313" key="4">
    <source>
        <dbReference type="Proteomes" id="UP000033140"/>
    </source>
</evidence>
<proteinExistence type="predicted"/>
<keyword evidence="4" id="KW-1185">Reference proteome</keyword>
<dbReference type="InterPro" id="IPR024761">
    <property type="entry name" value="TFIIIC_delta_N"/>
</dbReference>
<feature type="domain" description="Transcription factor IIIC 90kDa subunit N-terminal" evidence="1">
    <location>
        <begin position="19"/>
        <end position="459"/>
    </location>
</feature>
<dbReference type="Pfam" id="PF12660">
    <property type="entry name" value="zf-TFIIIC"/>
    <property type="match status" value="1"/>
</dbReference>
<gene>
    <name evidence="3" type="ORF">G7K_4603-t1</name>
</gene>
<reference evidence="3 4" key="2">
    <citation type="journal article" date="2014" name="J. Gen. Appl. Microbiol.">
        <title>The early diverging ascomycetous budding yeast Saitoella complicata has three histone deacetylases belonging to the Clr6, Hos2, and Rpd3 lineages.</title>
        <authorList>
            <person name="Nishida H."/>
            <person name="Matsumoto T."/>
            <person name="Kondo S."/>
            <person name="Hamamoto M."/>
            <person name="Yoshikawa H."/>
        </authorList>
    </citation>
    <scope>NUCLEOTIDE SEQUENCE [LARGE SCALE GENOMIC DNA]</scope>
    <source>
        <strain evidence="3 4">NRRL Y-17804</strain>
    </source>
</reference>